<dbReference type="Pfam" id="PF13460">
    <property type="entry name" value="NAD_binding_10"/>
    <property type="match status" value="1"/>
</dbReference>
<keyword evidence="3" id="KW-1185">Reference proteome</keyword>
<sequence length="287" mass="32331">MKTALVFGGTRFFGVNLVQSLLDKGVQVTIATRQNSTDPFEDTVERLKLDRFDEASVKNAVEGREWDVVFDQLCFSSKDAKVATDALEGKIKRYIFTSTLSVYDQGQEMPEELFDPFTYNLKMVTKEEVTYQEGKRQAEAYFFQHASFPVVAMRIPIVLGEEDYTERLLHYVTSVKEGKAVYFPNPNAEMGFIYQSEAGDFLSWIAETDFTGPVNACADGSISMRDLMNLISEKVGNEATITTENNELLSPYGIEETWTMSNDKATKIGYSFSHLNEWLPGLVAKLG</sequence>
<dbReference type="EMBL" id="JBHUHQ010000019">
    <property type="protein sequence ID" value="MFD2045540.1"/>
    <property type="molecule type" value="Genomic_DNA"/>
</dbReference>
<dbReference type="PANTHER" id="PTHR48079:SF6">
    <property type="entry name" value="NAD(P)-BINDING DOMAIN-CONTAINING PROTEIN-RELATED"/>
    <property type="match status" value="1"/>
</dbReference>
<dbReference type="PANTHER" id="PTHR48079">
    <property type="entry name" value="PROTEIN YEEZ"/>
    <property type="match status" value="1"/>
</dbReference>
<dbReference type="RefSeq" id="WP_377558178.1">
    <property type="nucleotide sequence ID" value="NZ_JBHUHQ010000019.1"/>
</dbReference>
<protein>
    <submittedName>
        <fullName evidence="2">NAD-dependent epimerase/dehydratase family protein</fullName>
    </submittedName>
</protein>
<dbReference type="InterPro" id="IPR036291">
    <property type="entry name" value="NAD(P)-bd_dom_sf"/>
</dbReference>
<dbReference type="SUPFAM" id="SSF51735">
    <property type="entry name" value="NAD(P)-binding Rossmann-fold domains"/>
    <property type="match status" value="1"/>
</dbReference>
<gene>
    <name evidence="2" type="ORF">ACFSJF_14775</name>
</gene>
<dbReference type="Proteomes" id="UP001597383">
    <property type="component" value="Unassembled WGS sequence"/>
</dbReference>
<organism evidence="2 3">
    <name type="scientific">Ornithinibacillus salinisoli</name>
    <dbReference type="NCBI Taxonomy" id="1848459"/>
    <lineage>
        <taxon>Bacteria</taxon>
        <taxon>Bacillati</taxon>
        <taxon>Bacillota</taxon>
        <taxon>Bacilli</taxon>
        <taxon>Bacillales</taxon>
        <taxon>Bacillaceae</taxon>
        <taxon>Ornithinibacillus</taxon>
    </lineage>
</organism>
<dbReference type="InterPro" id="IPR051783">
    <property type="entry name" value="NAD(P)-dependent_oxidoreduct"/>
</dbReference>
<accession>A0ABW4W5E3</accession>
<evidence type="ECO:0000259" key="1">
    <source>
        <dbReference type="Pfam" id="PF13460"/>
    </source>
</evidence>
<feature type="domain" description="NAD(P)-binding" evidence="1">
    <location>
        <begin position="8"/>
        <end position="141"/>
    </location>
</feature>
<name>A0ABW4W5E3_9BACI</name>
<reference evidence="3" key="1">
    <citation type="journal article" date="2019" name="Int. J. Syst. Evol. Microbiol.">
        <title>The Global Catalogue of Microorganisms (GCM) 10K type strain sequencing project: providing services to taxonomists for standard genome sequencing and annotation.</title>
        <authorList>
            <consortium name="The Broad Institute Genomics Platform"/>
            <consortium name="The Broad Institute Genome Sequencing Center for Infectious Disease"/>
            <person name="Wu L."/>
            <person name="Ma J."/>
        </authorList>
    </citation>
    <scope>NUCLEOTIDE SEQUENCE [LARGE SCALE GENOMIC DNA]</scope>
    <source>
        <strain evidence="3">R28</strain>
    </source>
</reference>
<dbReference type="InterPro" id="IPR016040">
    <property type="entry name" value="NAD(P)-bd_dom"/>
</dbReference>
<proteinExistence type="predicted"/>
<dbReference type="Gene3D" id="3.40.50.720">
    <property type="entry name" value="NAD(P)-binding Rossmann-like Domain"/>
    <property type="match status" value="1"/>
</dbReference>
<evidence type="ECO:0000313" key="3">
    <source>
        <dbReference type="Proteomes" id="UP001597383"/>
    </source>
</evidence>
<evidence type="ECO:0000313" key="2">
    <source>
        <dbReference type="EMBL" id="MFD2045540.1"/>
    </source>
</evidence>
<comment type="caution">
    <text evidence="2">The sequence shown here is derived from an EMBL/GenBank/DDBJ whole genome shotgun (WGS) entry which is preliminary data.</text>
</comment>